<comment type="caution">
    <text evidence="1">The sequence shown here is derived from an EMBL/GenBank/DDBJ whole genome shotgun (WGS) entry which is preliminary data.</text>
</comment>
<dbReference type="OrthoDB" id="443318at2759"/>
<dbReference type="Proteomes" id="UP000775547">
    <property type="component" value="Unassembled WGS sequence"/>
</dbReference>
<dbReference type="EMBL" id="JABCKV010000213">
    <property type="protein sequence ID" value="KAG5642135.1"/>
    <property type="molecule type" value="Genomic_DNA"/>
</dbReference>
<reference evidence="1" key="2">
    <citation type="submission" date="2021-10" db="EMBL/GenBank/DDBJ databases">
        <title>Phylogenomics reveals ancestral predisposition of the termite-cultivated fungus Termitomyces towards a domesticated lifestyle.</title>
        <authorList>
            <person name="Auxier B."/>
            <person name="Grum-Grzhimaylo A."/>
            <person name="Cardenas M.E."/>
            <person name="Lodge J.D."/>
            <person name="Laessoe T."/>
            <person name="Pedersen O."/>
            <person name="Smith M.E."/>
            <person name="Kuyper T.W."/>
            <person name="Franco-Molano E.A."/>
            <person name="Baroni T.J."/>
            <person name="Aanen D.K."/>
        </authorList>
    </citation>
    <scope>NUCLEOTIDE SEQUENCE</scope>
    <source>
        <strain evidence="1">AP01</strain>
        <tissue evidence="1">Mycelium</tissue>
    </source>
</reference>
<protein>
    <submittedName>
        <fullName evidence="1">Uncharacterized protein</fullName>
    </submittedName>
</protein>
<reference evidence="1" key="1">
    <citation type="submission" date="2020-07" db="EMBL/GenBank/DDBJ databases">
        <authorList>
            <person name="Nieuwenhuis M."/>
            <person name="Van De Peppel L.J.J."/>
        </authorList>
    </citation>
    <scope>NUCLEOTIDE SEQUENCE</scope>
    <source>
        <strain evidence="1">AP01</strain>
        <tissue evidence="1">Mycelium</tissue>
    </source>
</reference>
<evidence type="ECO:0000313" key="1">
    <source>
        <dbReference type="EMBL" id="KAG5642135.1"/>
    </source>
</evidence>
<evidence type="ECO:0000313" key="2">
    <source>
        <dbReference type="Proteomes" id="UP000775547"/>
    </source>
</evidence>
<name>A0A9P7KAQ1_9AGAR</name>
<sequence length="89" mass="10222">MRSQTFLTQLDALSKKCNYAGYVDKYVTYPPKNGLLPLPGKSTFADRGCDIWDIIFTEALRLNPAFNVYRIFDTYPILWDVLGFPCVHP</sequence>
<organism evidence="1 2">
    <name type="scientific">Asterophora parasitica</name>
    <dbReference type="NCBI Taxonomy" id="117018"/>
    <lineage>
        <taxon>Eukaryota</taxon>
        <taxon>Fungi</taxon>
        <taxon>Dikarya</taxon>
        <taxon>Basidiomycota</taxon>
        <taxon>Agaricomycotina</taxon>
        <taxon>Agaricomycetes</taxon>
        <taxon>Agaricomycetidae</taxon>
        <taxon>Agaricales</taxon>
        <taxon>Tricholomatineae</taxon>
        <taxon>Lyophyllaceae</taxon>
        <taxon>Asterophora</taxon>
    </lineage>
</organism>
<gene>
    <name evidence="1" type="ORF">DXG03_003565</name>
</gene>
<keyword evidence="2" id="KW-1185">Reference proteome</keyword>
<dbReference type="AlphaFoldDB" id="A0A9P7KAQ1"/>
<proteinExistence type="predicted"/>
<accession>A0A9P7KAQ1</accession>